<reference evidence="1" key="1">
    <citation type="submission" date="2020-05" db="EMBL/GenBank/DDBJ databases">
        <title>Mycena genomes resolve the evolution of fungal bioluminescence.</title>
        <authorList>
            <person name="Tsai I.J."/>
        </authorList>
    </citation>
    <scope>NUCLEOTIDE SEQUENCE</scope>
    <source>
        <strain evidence="1">CCC161011</strain>
    </source>
</reference>
<organism evidence="1 2">
    <name type="scientific">Mycena venus</name>
    <dbReference type="NCBI Taxonomy" id="2733690"/>
    <lineage>
        <taxon>Eukaryota</taxon>
        <taxon>Fungi</taxon>
        <taxon>Dikarya</taxon>
        <taxon>Basidiomycota</taxon>
        <taxon>Agaricomycotina</taxon>
        <taxon>Agaricomycetes</taxon>
        <taxon>Agaricomycetidae</taxon>
        <taxon>Agaricales</taxon>
        <taxon>Marasmiineae</taxon>
        <taxon>Mycenaceae</taxon>
        <taxon>Mycena</taxon>
    </lineage>
</organism>
<protein>
    <submittedName>
        <fullName evidence="1">Uncharacterized protein</fullName>
    </submittedName>
</protein>
<sequence length="116" mass="12872">MNNEKALMLTTKGCLIVFFNKLYGNDTPGALRDCIDSPRLLPCSNCLPRFIGPLYLPNPSSHPRLAPFVMPVPTTTPASTPPAPRKLTKKMRNAAEAQLSTFRDSVYSLERDNDVH</sequence>
<keyword evidence="2" id="KW-1185">Reference proteome</keyword>
<gene>
    <name evidence="1" type="ORF">MVEN_01142300</name>
</gene>
<evidence type="ECO:0000313" key="2">
    <source>
        <dbReference type="Proteomes" id="UP000620124"/>
    </source>
</evidence>
<name>A0A8H6Y364_9AGAR</name>
<comment type="caution">
    <text evidence="1">The sequence shown here is derived from an EMBL/GenBank/DDBJ whole genome shotgun (WGS) entry which is preliminary data.</text>
</comment>
<dbReference type="EMBL" id="JACAZI010000009">
    <property type="protein sequence ID" value="KAF7351812.1"/>
    <property type="molecule type" value="Genomic_DNA"/>
</dbReference>
<proteinExistence type="predicted"/>
<accession>A0A8H6Y364</accession>
<dbReference type="OrthoDB" id="3040205at2759"/>
<dbReference type="Proteomes" id="UP000620124">
    <property type="component" value="Unassembled WGS sequence"/>
</dbReference>
<evidence type="ECO:0000313" key="1">
    <source>
        <dbReference type="EMBL" id="KAF7351812.1"/>
    </source>
</evidence>
<dbReference type="AlphaFoldDB" id="A0A8H6Y364"/>